<gene>
    <name evidence="3" type="ORF">BXY82_3080</name>
</gene>
<evidence type="ECO:0000256" key="1">
    <source>
        <dbReference type="SAM" id="SignalP"/>
    </source>
</evidence>
<dbReference type="EMBL" id="SOBW01000011">
    <property type="protein sequence ID" value="TDU33782.1"/>
    <property type="molecule type" value="Genomic_DNA"/>
</dbReference>
<name>A0A4R7PIQ4_9FLAO</name>
<evidence type="ECO:0000259" key="2">
    <source>
        <dbReference type="Pfam" id="PF13590"/>
    </source>
</evidence>
<dbReference type="AlphaFoldDB" id="A0A4R7PIQ4"/>
<keyword evidence="4" id="KW-1185">Reference proteome</keyword>
<keyword evidence="1" id="KW-0732">Signal</keyword>
<dbReference type="Gene3D" id="3.30.160.670">
    <property type="match status" value="1"/>
</dbReference>
<feature type="signal peptide" evidence="1">
    <location>
        <begin position="1"/>
        <end position="18"/>
    </location>
</feature>
<proteinExistence type="predicted"/>
<reference evidence="3 4" key="1">
    <citation type="submission" date="2019-03" db="EMBL/GenBank/DDBJ databases">
        <title>Genomic Encyclopedia of Archaeal and Bacterial Type Strains, Phase II (KMG-II): from individual species to whole genera.</title>
        <authorList>
            <person name="Goeker M."/>
        </authorList>
    </citation>
    <scope>NUCLEOTIDE SEQUENCE [LARGE SCALE GENOMIC DNA]</scope>
    <source>
        <strain evidence="3 4">DSM 28135</strain>
    </source>
</reference>
<dbReference type="PROSITE" id="PS51257">
    <property type="entry name" value="PROKAR_LIPOPROTEIN"/>
    <property type="match status" value="1"/>
</dbReference>
<evidence type="ECO:0000313" key="3">
    <source>
        <dbReference type="EMBL" id="TDU33782.1"/>
    </source>
</evidence>
<accession>A0A4R7PIQ4</accession>
<feature type="domain" description="DUF4136" evidence="2">
    <location>
        <begin position="22"/>
        <end position="172"/>
    </location>
</feature>
<comment type="caution">
    <text evidence="3">The sequence shown here is derived from an EMBL/GenBank/DDBJ whole genome shotgun (WGS) entry which is preliminary data.</text>
</comment>
<dbReference type="RefSeq" id="WP_133759048.1">
    <property type="nucleotide sequence ID" value="NZ_SOBW01000011.1"/>
</dbReference>
<dbReference type="Proteomes" id="UP000294689">
    <property type="component" value="Unassembled WGS sequence"/>
</dbReference>
<protein>
    <submittedName>
        <fullName evidence="3">Uncharacterized protein DUF4136</fullName>
    </submittedName>
</protein>
<evidence type="ECO:0000313" key="4">
    <source>
        <dbReference type="Proteomes" id="UP000294689"/>
    </source>
</evidence>
<sequence>MKKRIVLIVCFAVIMACAPVRVHYDYERGTDFNSYKTYNYYESMDTGMSELDFKRMVEALDAGLQAKGLQLSEQPDFLINIKSSQFQENQRNNVGVGVGGSGRSVGGGISIGIPVGQPKISREIVIEFIDDSKSGLFWQAVSDSNYNPNATPDAKESQFNVIVAKVLAQYPPKN</sequence>
<organism evidence="3 4">
    <name type="scientific">Gelidibacter sediminis</name>
    <dbReference type="NCBI Taxonomy" id="1608710"/>
    <lineage>
        <taxon>Bacteria</taxon>
        <taxon>Pseudomonadati</taxon>
        <taxon>Bacteroidota</taxon>
        <taxon>Flavobacteriia</taxon>
        <taxon>Flavobacteriales</taxon>
        <taxon>Flavobacteriaceae</taxon>
        <taxon>Gelidibacter</taxon>
    </lineage>
</organism>
<dbReference type="Pfam" id="PF13590">
    <property type="entry name" value="DUF4136"/>
    <property type="match status" value="1"/>
</dbReference>
<feature type="chain" id="PRO_5020745447" evidence="1">
    <location>
        <begin position="19"/>
        <end position="174"/>
    </location>
</feature>
<dbReference type="InterPro" id="IPR025411">
    <property type="entry name" value="DUF4136"/>
</dbReference>
<dbReference type="OrthoDB" id="1430233at2"/>